<evidence type="ECO:0000313" key="8">
    <source>
        <dbReference type="Proteomes" id="UP000291191"/>
    </source>
</evidence>
<evidence type="ECO:0000313" key="4">
    <source>
        <dbReference type="EMBL" id="RYT80611.1"/>
    </source>
</evidence>
<dbReference type="AlphaFoldDB" id="A0A412P8I8"/>
<reference evidence="5 6" key="1">
    <citation type="submission" date="2018-08" db="EMBL/GenBank/DDBJ databases">
        <title>A genome reference for cultivated species of the human gut microbiota.</title>
        <authorList>
            <person name="Zou Y."/>
            <person name="Xue W."/>
            <person name="Luo G."/>
        </authorList>
    </citation>
    <scope>NUCLEOTIDE SEQUENCE [LARGE SCALE GENOMIC DNA]</scope>
    <source>
        <strain evidence="1 5">AF19-10AC</strain>
        <strain evidence="3 7">AF31-23</strain>
        <strain evidence="2 6">AF36-16BH</strain>
    </source>
</reference>
<accession>A0A412P8I8</accession>
<dbReference type="SUPFAM" id="SSF53067">
    <property type="entry name" value="Actin-like ATPase domain"/>
    <property type="match status" value="1"/>
</dbReference>
<organism evidence="2 6">
    <name type="scientific">Bacteroides intestinalis</name>
    <dbReference type="NCBI Taxonomy" id="329854"/>
    <lineage>
        <taxon>Bacteria</taxon>
        <taxon>Pseudomonadati</taxon>
        <taxon>Bacteroidota</taxon>
        <taxon>Bacteroidia</taxon>
        <taxon>Bacteroidales</taxon>
        <taxon>Bacteroidaceae</taxon>
        <taxon>Bacteroides</taxon>
    </lineage>
</organism>
<evidence type="ECO:0000313" key="2">
    <source>
        <dbReference type="EMBL" id="RHL95228.1"/>
    </source>
</evidence>
<dbReference type="Gene3D" id="3.90.640.10">
    <property type="entry name" value="Actin, Chain A, domain 4"/>
    <property type="match status" value="1"/>
</dbReference>
<protein>
    <submittedName>
        <fullName evidence="2">Uncharacterized protein</fullName>
    </submittedName>
</protein>
<dbReference type="Proteomes" id="UP000284772">
    <property type="component" value="Unassembled WGS sequence"/>
</dbReference>
<evidence type="ECO:0000313" key="1">
    <source>
        <dbReference type="EMBL" id="RGT51460.1"/>
    </source>
</evidence>
<dbReference type="EMBL" id="QRPE01000003">
    <property type="protein sequence ID" value="RHL95228.1"/>
    <property type="molecule type" value="Genomic_DNA"/>
</dbReference>
<dbReference type="RefSeq" id="WP_007661650.1">
    <property type="nucleotide sequence ID" value="NZ_CABMMK010000002.1"/>
</dbReference>
<gene>
    <name evidence="1" type="ORF">DWX27_12215</name>
    <name evidence="3" type="ORF">DWZ32_22635</name>
    <name evidence="2" type="ORF">DWZ95_05295</name>
    <name evidence="4" type="ORF">EAJ06_09310</name>
</gene>
<dbReference type="OrthoDB" id="499700at2"/>
<evidence type="ECO:0000313" key="7">
    <source>
        <dbReference type="Proteomes" id="UP000286003"/>
    </source>
</evidence>
<evidence type="ECO:0000313" key="6">
    <source>
        <dbReference type="Proteomes" id="UP000285013"/>
    </source>
</evidence>
<evidence type="ECO:0000313" key="3">
    <source>
        <dbReference type="EMBL" id="RHN01949.1"/>
    </source>
</evidence>
<name>A0A412P8I8_9BACE</name>
<dbReference type="InterPro" id="IPR043129">
    <property type="entry name" value="ATPase_NBD"/>
</dbReference>
<dbReference type="Proteomes" id="UP000291191">
    <property type="component" value="Unassembled WGS sequence"/>
</dbReference>
<dbReference type="Gene3D" id="3.30.420.40">
    <property type="match status" value="2"/>
</dbReference>
<dbReference type="Proteomes" id="UP000285013">
    <property type="component" value="Unassembled WGS sequence"/>
</dbReference>
<dbReference type="EMBL" id="QRWT01000011">
    <property type="protein sequence ID" value="RGT51460.1"/>
    <property type="molecule type" value="Genomic_DNA"/>
</dbReference>
<dbReference type="GeneID" id="26158874"/>
<reference evidence="4 8" key="2">
    <citation type="journal article" date="2019" name="Science, e1252229">
        <title>Invertible promoters mediate bacterial phase variation, antibiotic resistance, and host adaptation in the gut.</title>
        <authorList>
            <person name="Jiang X."/>
            <person name="Hall A.B."/>
            <person name="Arthur T.D."/>
            <person name="Plichta D.R."/>
            <person name="Covington C.T."/>
            <person name="Poyet M."/>
            <person name="Crothers J."/>
            <person name="Moses P.L."/>
            <person name="Tolonen A.C."/>
            <person name="Vlamakis H."/>
            <person name="Alm E.J."/>
            <person name="Xavier R.J."/>
        </authorList>
    </citation>
    <scope>NUCLEOTIDE SEQUENCE [LARGE SCALE GENOMIC DNA]</scope>
    <source>
        <strain evidence="8">bf_0095</strain>
        <strain evidence="4">Bf_0095</strain>
    </source>
</reference>
<sequence>MPNRTLLELNTQTSPFSLHSCGQKGLGRLIEEEIALEPEEISSKKVWSIFKPQRQLSAPTIALGEVASDSLAIRQGATLLKVTLQRYSIGIDKANITFHVALDPEAISDILEAGKLKVSVDFDIKINLEGRKQIVKEYTAIIYCTPEPIKSPHVESKSLDVVHAHSIKDIGYLYFSYPTNLEYDGTIKITACLCSLKRNGAELALDKLTFTSLQCDGIITQHYNLESQKLEVDGLKNDKVRVTLSLNLEDQVLTPNPVDKDSYEIQIKYEYSYNQLDIPPRTETRNFSFQVKADNSRPALYVTCQQWKGGIENLLLLKPGERLDALKREITLAKSRLATINEVSAVNESISFASLKLKNIASDAPDIEPCTFFPEGCTYSVTLMNQKQEEIKHCDFLKIAQGCSLSDVFSLGDATNCSWSDILRQQNQLNGQECIELFLKLNSNLIEQIDRTLFPPELGMKFNVKCELHLKYQEGTDIQAKEVSLVFTIPMQPDFGDNWLCLDYGTSAIVAYYGDSILALNTEKKRFLEEKGLFTEEKDLMSNVNSPLLSSDLLFLHDTQQEEWELDSPYFLSPTKTMLEDANLSNNLLPCLKIMVGREKLINYQNYFHIRFKDQGKETVLGALEKPLLNRSPLIKIDYIFQNAYQFLFKNYILPLTKQENRTISKLVVTVPNTYRPSDTKKVIDTAKKTFEWLRDDENILVLSESEAAICYYYTNRNTLLPPASLKEHESLFRGAGEHILVYDMGAGTLDISYCKVTATEIDIIGNIGCYYAGNILDYAFAFDVIDEYLENNHAALNDDQIKFLQQLVALDIKEEDKMESIELYRKKYKDYIRTIKTMPSQYENMKFELPTPLFAQSANTLYANPELLEYSHWRKGKEIELYNFACNHLLLEAFFSTLGFTKEKRVPIDVLMFTGRASQLTGLADKIISNINTKWRKQLGRKYNVISLTGDQRKTVVAEGALNYANIKYQRMEGVTFVRNKIYARYGVMYNNGGDWVFEEILGPNSTIKPQQNILYDNTIKINNTQRGAIHIVRTYDKKPEIVWKAMQQDNPSLKTENDSLYQAVNYTTVLYTQQPNFDPNMNQDLAIRLQITNNMDLLISITDCNLGTAIDIMVGACVSEEKNSNISFKKSIWPSLEQ</sequence>
<dbReference type="EMBL" id="QRQM01000044">
    <property type="protein sequence ID" value="RHN01949.1"/>
    <property type="molecule type" value="Genomic_DNA"/>
</dbReference>
<proteinExistence type="predicted"/>
<keyword evidence="8" id="KW-1185">Reference proteome</keyword>
<dbReference type="Proteomes" id="UP000286003">
    <property type="component" value="Unassembled WGS sequence"/>
</dbReference>
<evidence type="ECO:0000313" key="5">
    <source>
        <dbReference type="Proteomes" id="UP000284772"/>
    </source>
</evidence>
<comment type="caution">
    <text evidence="2">The sequence shown here is derived from an EMBL/GenBank/DDBJ whole genome shotgun (WGS) entry which is preliminary data.</text>
</comment>
<dbReference type="EMBL" id="RCXO01000010">
    <property type="protein sequence ID" value="RYT80611.1"/>
    <property type="molecule type" value="Genomic_DNA"/>
</dbReference>